<dbReference type="SMART" id="SM00100">
    <property type="entry name" value="cNMP"/>
    <property type="match status" value="1"/>
</dbReference>
<dbReference type="InterPro" id="IPR000595">
    <property type="entry name" value="cNMP-bd_dom"/>
</dbReference>
<dbReference type="Pfam" id="PF00027">
    <property type="entry name" value="cNMP_binding"/>
    <property type="match status" value="1"/>
</dbReference>
<dbReference type="EMBL" id="VUMN01000023">
    <property type="protein sequence ID" value="MSS59103.1"/>
    <property type="molecule type" value="Genomic_DNA"/>
</dbReference>
<dbReference type="InterPro" id="IPR014710">
    <property type="entry name" value="RmlC-like_jellyroll"/>
</dbReference>
<comment type="caution">
    <text evidence="5">The sequence shown here is derived from an EMBL/GenBank/DDBJ whole genome shotgun (WGS) entry which is preliminary data.</text>
</comment>
<keyword evidence="2" id="KW-0238">DNA-binding</keyword>
<evidence type="ECO:0000313" key="6">
    <source>
        <dbReference type="Proteomes" id="UP000461880"/>
    </source>
</evidence>
<reference evidence="5 6" key="1">
    <citation type="submission" date="2019-08" db="EMBL/GenBank/DDBJ databases">
        <title>In-depth cultivation of the pig gut microbiome towards novel bacterial diversity and tailored functional studies.</title>
        <authorList>
            <person name="Wylensek D."/>
            <person name="Hitch T.C.A."/>
            <person name="Clavel T."/>
        </authorList>
    </citation>
    <scope>NUCLEOTIDE SEQUENCE [LARGE SCALE GENOMIC DNA]</scope>
    <source>
        <strain evidence="5 6">Oil+RF-744-GAM-WT-6</strain>
    </source>
</reference>
<dbReference type="CDD" id="cd00038">
    <property type="entry name" value="CAP_ED"/>
    <property type="match status" value="1"/>
</dbReference>
<dbReference type="GO" id="GO:0005829">
    <property type="term" value="C:cytosol"/>
    <property type="evidence" value="ECO:0007669"/>
    <property type="project" value="TreeGrafter"/>
</dbReference>
<evidence type="ECO:0000256" key="2">
    <source>
        <dbReference type="ARBA" id="ARBA00023125"/>
    </source>
</evidence>
<feature type="domain" description="Cyclic nucleotide-binding" evidence="4">
    <location>
        <begin position="22"/>
        <end position="106"/>
    </location>
</feature>
<dbReference type="PANTHER" id="PTHR24567">
    <property type="entry name" value="CRP FAMILY TRANSCRIPTIONAL REGULATORY PROTEIN"/>
    <property type="match status" value="1"/>
</dbReference>
<dbReference type="RefSeq" id="WP_154505227.1">
    <property type="nucleotide sequence ID" value="NZ_JAQXPC010000091.1"/>
</dbReference>
<evidence type="ECO:0000313" key="5">
    <source>
        <dbReference type="EMBL" id="MSS59103.1"/>
    </source>
</evidence>
<protein>
    <submittedName>
        <fullName evidence="5">Cyclic nucleotide-binding domain-containing protein</fullName>
    </submittedName>
</protein>
<dbReference type="SUPFAM" id="SSF51206">
    <property type="entry name" value="cAMP-binding domain-like"/>
    <property type="match status" value="1"/>
</dbReference>
<name>A0A7X2TGU0_9FIRM</name>
<keyword evidence="1" id="KW-0805">Transcription regulation</keyword>
<dbReference type="Pfam" id="PF13545">
    <property type="entry name" value="HTH_Crp_2"/>
    <property type="match status" value="1"/>
</dbReference>
<dbReference type="InterPro" id="IPR018490">
    <property type="entry name" value="cNMP-bd_dom_sf"/>
</dbReference>
<dbReference type="PANTHER" id="PTHR24567:SF26">
    <property type="entry name" value="REGULATORY PROTEIN YEIL"/>
    <property type="match status" value="1"/>
</dbReference>
<sequence length="220" mass="24979">MQQTDHLRDLFPEGFLKRGTVRSVPDGKCLVRQGSHMDTFYLITNGKCGISCDLSNGKTILIRTAHAPCLIGEMELLNDEPAMMTVRAIGECSLLAFDMKEARRILCADHAFLQKLSVLTIRKEHENAVKLICAEAYPLADRLAFFILEHCRGSVFRVKKTEIADSLGASYRHIEKLMDDFVKQGVLQKERCTYLIRDEAKLRELSDGLSELMQRETELE</sequence>
<keyword evidence="3" id="KW-0804">Transcription</keyword>
<evidence type="ECO:0000256" key="1">
    <source>
        <dbReference type="ARBA" id="ARBA00023015"/>
    </source>
</evidence>
<dbReference type="PROSITE" id="PS50042">
    <property type="entry name" value="CNMP_BINDING_3"/>
    <property type="match status" value="1"/>
</dbReference>
<evidence type="ECO:0000256" key="3">
    <source>
        <dbReference type="ARBA" id="ARBA00023163"/>
    </source>
</evidence>
<keyword evidence="6" id="KW-1185">Reference proteome</keyword>
<dbReference type="InterPro" id="IPR036390">
    <property type="entry name" value="WH_DNA-bd_sf"/>
</dbReference>
<dbReference type="SUPFAM" id="SSF46785">
    <property type="entry name" value="Winged helix' DNA-binding domain"/>
    <property type="match status" value="1"/>
</dbReference>
<dbReference type="GO" id="GO:0003677">
    <property type="term" value="F:DNA binding"/>
    <property type="evidence" value="ECO:0007669"/>
    <property type="project" value="UniProtKB-KW"/>
</dbReference>
<evidence type="ECO:0000259" key="4">
    <source>
        <dbReference type="PROSITE" id="PS50042"/>
    </source>
</evidence>
<proteinExistence type="predicted"/>
<gene>
    <name evidence="5" type="ORF">FYJ51_09340</name>
</gene>
<dbReference type="AlphaFoldDB" id="A0A7X2TGU0"/>
<accession>A0A7X2TGU0</accession>
<dbReference type="GO" id="GO:0003700">
    <property type="term" value="F:DNA-binding transcription factor activity"/>
    <property type="evidence" value="ECO:0007669"/>
    <property type="project" value="TreeGrafter"/>
</dbReference>
<dbReference type="InterPro" id="IPR050397">
    <property type="entry name" value="Env_Response_Regulators"/>
</dbReference>
<dbReference type="InterPro" id="IPR012318">
    <property type="entry name" value="HTH_CRP"/>
</dbReference>
<dbReference type="Gene3D" id="2.60.120.10">
    <property type="entry name" value="Jelly Rolls"/>
    <property type="match status" value="1"/>
</dbReference>
<dbReference type="Proteomes" id="UP000461880">
    <property type="component" value="Unassembled WGS sequence"/>
</dbReference>
<organism evidence="5 6">
    <name type="scientific">Stecheria intestinalis</name>
    <dbReference type="NCBI Taxonomy" id="2606630"/>
    <lineage>
        <taxon>Bacteria</taxon>
        <taxon>Bacillati</taxon>
        <taxon>Bacillota</taxon>
        <taxon>Erysipelotrichia</taxon>
        <taxon>Erysipelotrichales</taxon>
        <taxon>Erysipelotrichaceae</taxon>
        <taxon>Stecheria</taxon>
    </lineage>
</organism>